<proteinExistence type="predicted"/>
<sequence length="297" mass="34226">MQLLRSLAISTRLAVQTPWRRRQVQRLCELGQAPMSVLFYHRVADEQPNPWTISNGEFERHVDYCRENFELISLEEVQQRLDSGHSPRPSVTFTFDDGYSENCNFALPLLIRHKIPCTYFVTTENVRDGHPFEHDLRLKCPLPINTIEQLKAAADGGIEIGLHTANHVDFNQVRTVEKLNEEIVEAKDNLEAMINGPVRYLAVPFGLPQQMRPAVIETARKCGLKGICSAYGAYNLIGDDSFHIRRFHGDPQFNRLRNWLTYDDRKNRRRPILPDQDVLDMDPEIADTVRLPECVFS</sequence>
<keyword evidence="4" id="KW-0378">Hydrolase</keyword>
<dbReference type="Proteomes" id="UP000225740">
    <property type="component" value="Unassembled WGS sequence"/>
</dbReference>
<dbReference type="EMBL" id="NIZW01000004">
    <property type="protein sequence ID" value="PHQ35953.1"/>
    <property type="molecule type" value="Genomic_DNA"/>
</dbReference>
<dbReference type="InterPro" id="IPR002509">
    <property type="entry name" value="NODB_dom"/>
</dbReference>
<dbReference type="AlphaFoldDB" id="A0A2G1WAA0"/>
<dbReference type="SUPFAM" id="SSF88713">
    <property type="entry name" value="Glycoside hydrolase/deacetylase"/>
    <property type="match status" value="1"/>
</dbReference>
<keyword evidence="2" id="KW-0732">Signal</keyword>
<comment type="subcellular location">
    <subcellularLocation>
        <location evidence="1">Secreted</location>
    </subcellularLocation>
</comment>
<evidence type="ECO:0000313" key="5">
    <source>
        <dbReference type="Proteomes" id="UP000225740"/>
    </source>
</evidence>
<dbReference type="Pfam" id="PF01522">
    <property type="entry name" value="Polysacc_deac_1"/>
    <property type="match status" value="1"/>
</dbReference>
<keyword evidence="4" id="KW-0858">Xylan degradation</keyword>
<dbReference type="GO" id="GO:0045493">
    <property type="term" value="P:xylan catabolic process"/>
    <property type="evidence" value="ECO:0007669"/>
    <property type="project" value="UniProtKB-KW"/>
</dbReference>
<dbReference type="GO" id="GO:0005576">
    <property type="term" value="C:extracellular region"/>
    <property type="evidence" value="ECO:0007669"/>
    <property type="project" value="UniProtKB-SubCell"/>
</dbReference>
<comment type="caution">
    <text evidence="4">The sequence shown here is derived from an EMBL/GenBank/DDBJ whole genome shotgun (WGS) entry which is preliminary data.</text>
</comment>
<accession>A0A2G1WAA0</accession>
<gene>
    <name evidence="4" type="ORF">CEE69_07040</name>
</gene>
<dbReference type="PANTHER" id="PTHR34216">
    <property type="match status" value="1"/>
</dbReference>
<evidence type="ECO:0000313" key="4">
    <source>
        <dbReference type="EMBL" id="PHQ35953.1"/>
    </source>
</evidence>
<evidence type="ECO:0000256" key="2">
    <source>
        <dbReference type="ARBA" id="ARBA00022729"/>
    </source>
</evidence>
<keyword evidence="5" id="KW-1185">Reference proteome</keyword>
<keyword evidence="4" id="KW-0624">Polysaccharide degradation</keyword>
<organism evidence="4 5">
    <name type="scientific">Rhodopirellula bahusiensis</name>
    <dbReference type="NCBI Taxonomy" id="2014065"/>
    <lineage>
        <taxon>Bacteria</taxon>
        <taxon>Pseudomonadati</taxon>
        <taxon>Planctomycetota</taxon>
        <taxon>Planctomycetia</taxon>
        <taxon>Pirellulales</taxon>
        <taxon>Pirellulaceae</taxon>
        <taxon>Rhodopirellula</taxon>
    </lineage>
</organism>
<dbReference type="GO" id="GO:0016798">
    <property type="term" value="F:hydrolase activity, acting on glycosyl bonds"/>
    <property type="evidence" value="ECO:0007669"/>
    <property type="project" value="UniProtKB-KW"/>
</dbReference>
<keyword evidence="4" id="KW-0326">Glycosidase</keyword>
<dbReference type="RefSeq" id="WP_099260034.1">
    <property type="nucleotide sequence ID" value="NZ_JBDUYK010000099.1"/>
</dbReference>
<keyword evidence="4" id="KW-0119">Carbohydrate metabolism</keyword>
<evidence type="ECO:0000259" key="3">
    <source>
        <dbReference type="PROSITE" id="PS51677"/>
    </source>
</evidence>
<feature type="domain" description="NodB homology" evidence="3">
    <location>
        <begin position="89"/>
        <end position="297"/>
    </location>
</feature>
<dbReference type="OrthoDB" id="9778320at2"/>
<dbReference type="CDD" id="cd10918">
    <property type="entry name" value="CE4_NodB_like_5s_6s"/>
    <property type="match status" value="1"/>
</dbReference>
<name>A0A2G1WAA0_9BACT</name>
<dbReference type="InterPro" id="IPR051398">
    <property type="entry name" value="Polysacch_Deacetylase"/>
</dbReference>
<dbReference type="GO" id="GO:0016810">
    <property type="term" value="F:hydrolase activity, acting on carbon-nitrogen (but not peptide) bonds"/>
    <property type="evidence" value="ECO:0007669"/>
    <property type="project" value="InterPro"/>
</dbReference>
<dbReference type="Gene3D" id="3.20.20.370">
    <property type="entry name" value="Glycoside hydrolase/deacetylase"/>
    <property type="match status" value="1"/>
</dbReference>
<dbReference type="PANTHER" id="PTHR34216:SF3">
    <property type="entry name" value="POLY-BETA-1,6-N-ACETYL-D-GLUCOSAMINE N-DEACETYLASE"/>
    <property type="match status" value="1"/>
</dbReference>
<evidence type="ECO:0000256" key="1">
    <source>
        <dbReference type="ARBA" id="ARBA00004613"/>
    </source>
</evidence>
<protein>
    <submittedName>
        <fullName evidence="4">Xylanase</fullName>
    </submittedName>
</protein>
<dbReference type="PROSITE" id="PS51677">
    <property type="entry name" value="NODB"/>
    <property type="match status" value="1"/>
</dbReference>
<reference evidence="4 5" key="1">
    <citation type="submission" date="2017-06" db="EMBL/GenBank/DDBJ databases">
        <title>Description of Rhodopirellula bahusiensis sp. nov.</title>
        <authorList>
            <person name="Kizina J."/>
            <person name="Harder J."/>
        </authorList>
    </citation>
    <scope>NUCLEOTIDE SEQUENCE [LARGE SCALE GENOMIC DNA]</scope>
    <source>
        <strain evidence="4 5">SWK21</strain>
    </source>
</reference>
<dbReference type="InterPro" id="IPR011330">
    <property type="entry name" value="Glyco_hydro/deAcase_b/a-brl"/>
</dbReference>